<proteinExistence type="predicted"/>
<evidence type="ECO:0000313" key="1">
    <source>
        <dbReference type="EMBL" id="CAI5448649.1"/>
    </source>
</evidence>
<accession>A0A9P1IQS1</accession>
<gene>
    <name evidence="1" type="ORF">CAMP_LOCUS11286</name>
</gene>
<name>A0A9P1IQS1_9PELO</name>
<reference evidence="1" key="1">
    <citation type="submission" date="2022-11" db="EMBL/GenBank/DDBJ databases">
        <authorList>
            <person name="Kikuchi T."/>
        </authorList>
    </citation>
    <scope>NUCLEOTIDE SEQUENCE</scope>
    <source>
        <strain evidence="1">PS1010</strain>
    </source>
</reference>
<keyword evidence="2" id="KW-1185">Reference proteome</keyword>
<organism evidence="1 2">
    <name type="scientific">Caenorhabditis angaria</name>
    <dbReference type="NCBI Taxonomy" id="860376"/>
    <lineage>
        <taxon>Eukaryota</taxon>
        <taxon>Metazoa</taxon>
        <taxon>Ecdysozoa</taxon>
        <taxon>Nematoda</taxon>
        <taxon>Chromadorea</taxon>
        <taxon>Rhabditida</taxon>
        <taxon>Rhabditina</taxon>
        <taxon>Rhabditomorpha</taxon>
        <taxon>Rhabditoidea</taxon>
        <taxon>Rhabditidae</taxon>
        <taxon>Peloderinae</taxon>
        <taxon>Caenorhabditis</taxon>
    </lineage>
</organism>
<dbReference type="Gene3D" id="1.10.510.10">
    <property type="entry name" value="Transferase(Phosphotransferase) domain 1"/>
    <property type="match status" value="1"/>
</dbReference>
<sequence length="110" mass="12717">MTRGTLPWRNVTDRAAVQKAKELARTTGRVQFLFETPQQFDKILTIIDGYAFESAPDYGAISKILAEIREERHFRDREHWDWEDETVSTTVTTVTSFSDKECRAADKCSK</sequence>
<dbReference type="Proteomes" id="UP001152747">
    <property type="component" value="Unassembled WGS sequence"/>
</dbReference>
<evidence type="ECO:0000313" key="2">
    <source>
        <dbReference type="Proteomes" id="UP001152747"/>
    </source>
</evidence>
<comment type="caution">
    <text evidence="1">The sequence shown here is derived from an EMBL/GenBank/DDBJ whole genome shotgun (WGS) entry which is preliminary data.</text>
</comment>
<dbReference type="AlphaFoldDB" id="A0A9P1IQS1"/>
<protein>
    <submittedName>
        <fullName evidence="1">Uncharacterized protein</fullName>
    </submittedName>
</protein>
<dbReference type="EMBL" id="CANHGI010000004">
    <property type="protein sequence ID" value="CAI5448649.1"/>
    <property type="molecule type" value="Genomic_DNA"/>
</dbReference>
<dbReference type="OrthoDB" id="2687620at2759"/>